<evidence type="ECO:0000313" key="4">
    <source>
        <dbReference type="Proteomes" id="UP000245119"/>
    </source>
</evidence>
<keyword evidence="1" id="KW-1015">Disulfide bond</keyword>
<dbReference type="SUPFAM" id="SSF49742">
    <property type="entry name" value="PHM/PNGase F"/>
    <property type="match status" value="2"/>
</dbReference>
<evidence type="ECO:0000313" key="3">
    <source>
        <dbReference type="EMBL" id="PVD32682.1"/>
    </source>
</evidence>
<feature type="signal peptide" evidence="2">
    <location>
        <begin position="1"/>
        <end position="28"/>
    </location>
</feature>
<dbReference type="EMBL" id="PZQS01000004">
    <property type="protein sequence ID" value="PVD32682.1"/>
    <property type="molecule type" value="Genomic_DNA"/>
</dbReference>
<accession>A0A2T7PGY7</accession>
<dbReference type="Proteomes" id="UP000245119">
    <property type="component" value="Linkage Group LG4"/>
</dbReference>
<feature type="chain" id="PRO_5015618395" evidence="2">
    <location>
        <begin position="29"/>
        <end position="287"/>
    </location>
</feature>
<reference evidence="3 4" key="1">
    <citation type="submission" date="2018-04" db="EMBL/GenBank/DDBJ databases">
        <title>The genome of golden apple snail Pomacea canaliculata provides insight into stress tolerance and invasive adaptation.</title>
        <authorList>
            <person name="Liu C."/>
            <person name="Liu B."/>
            <person name="Ren Y."/>
            <person name="Zhang Y."/>
            <person name="Wang H."/>
            <person name="Li S."/>
            <person name="Jiang F."/>
            <person name="Yin L."/>
            <person name="Zhang G."/>
            <person name="Qian W."/>
            <person name="Fan W."/>
        </authorList>
    </citation>
    <scope>NUCLEOTIDE SEQUENCE [LARGE SCALE GENOMIC DNA]</scope>
    <source>
        <strain evidence="3">SZHN2017</strain>
        <tissue evidence="3">Muscle</tissue>
    </source>
</reference>
<gene>
    <name evidence="3" type="ORF">C0Q70_08127</name>
</gene>
<keyword evidence="4" id="KW-1185">Reference proteome</keyword>
<proteinExistence type="predicted"/>
<comment type="caution">
    <text evidence="3">The sequence shown here is derived from an EMBL/GenBank/DDBJ whole genome shotgun (WGS) entry which is preliminary data.</text>
</comment>
<evidence type="ECO:0000256" key="1">
    <source>
        <dbReference type="ARBA" id="ARBA00023157"/>
    </source>
</evidence>
<evidence type="ECO:0000256" key="2">
    <source>
        <dbReference type="SAM" id="SignalP"/>
    </source>
</evidence>
<dbReference type="InterPro" id="IPR008977">
    <property type="entry name" value="PHM/PNGase_F_dom_sf"/>
</dbReference>
<name>A0A2T7PGY7_POMCA</name>
<dbReference type="InterPro" id="IPR014784">
    <property type="entry name" value="Cu2_ascorb_mOase-like_C"/>
</dbReference>
<organism evidence="3 4">
    <name type="scientific">Pomacea canaliculata</name>
    <name type="common">Golden apple snail</name>
    <dbReference type="NCBI Taxonomy" id="400727"/>
    <lineage>
        <taxon>Eukaryota</taxon>
        <taxon>Metazoa</taxon>
        <taxon>Spiralia</taxon>
        <taxon>Lophotrochozoa</taxon>
        <taxon>Mollusca</taxon>
        <taxon>Gastropoda</taxon>
        <taxon>Caenogastropoda</taxon>
        <taxon>Architaenioglossa</taxon>
        <taxon>Ampullarioidea</taxon>
        <taxon>Ampullariidae</taxon>
        <taxon>Pomacea</taxon>
    </lineage>
</organism>
<dbReference type="Gene3D" id="2.60.120.230">
    <property type="match status" value="1"/>
</dbReference>
<dbReference type="AlphaFoldDB" id="A0A2T7PGY7"/>
<keyword evidence="2" id="KW-0732">Signal</keyword>
<protein>
    <submittedName>
        <fullName evidence="3">Uncharacterized protein</fullName>
    </submittedName>
</protein>
<sequence length="287" mass="31458">MQPLQRTCNVVGTCALLCLLLGAMQSRADRPGPGMSSLELSIPYTLGSDQQHLCTVTKVDSRNERYIVTFEPHLQPGHVRHLSLQLCDIIPADALKAVSAYVPLIDTGIPLGGPLGQDYLLMQVHLKETDAEKTDHEDSKVDKSESVTERVSLVINTTATRPLLEFGLAILQNTGFIPKGSEVVTTESACQWQSEQPVVIAGIRLHTHSRGRLTGERNARGPASSSWTEEMCNLHVLYLLPIGAAPSIRFQLCTNQVPSIALRHLFPNLPSLRTDISPEPEDREVGM</sequence>
<dbReference type="GO" id="GO:0016715">
    <property type="term" value="F:oxidoreductase activity, acting on paired donors, with incorporation or reduction of molecular oxygen, reduced ascorbate as one donor, and incorporation of one atom of oxygen"/>
    <property type="evidence" value="ECO:0007669"/>
    <property type="project" value="InterPro"/>
</dbReference>